<name>A0A1Z1MUD9_9FLOR</name>
<keyword evidence="1" id="KW-0934">Plastid</keyword>
<evidence type="ECO:0000313" key="1">
    <source>
        <dbReference type="EMBL" id="ARW69708.1"/>
    </source>
</evidence>
<dbReference type="GeneID" id="33362426"/>
<sequence>MILSNAILLFVFQKDQYLDRHIILRNFHISSNLFSYRMSNKYLSKESQTYSLDNFPSKFIYRNLWQKLVNDYIQETVFLSTYDKKTINYDSKLRSMGLSVYDTNQHRKFLNQFGKYIVNKKINVLFSNDNYNVKNSNNLYLKYKWIKSVNFNFFDWTKGILSLFNSYKLSFNTTSLPIFILVNANDELIMSESVNQMYNSPNTNIFYKNFIASSENYIYTCLMFVNYRDALEYKNFIEYRNLKSTQLTQISIIPSSLDLYHRLLMYCSKKVDFRLVPDLTEISNLIGKYRKYKNISFGPDQKYSCYFFQGQPLYQIQLKGIKNSDLFKNKKQYFNENTLFLNYSTALNFWRKFTNENSNMNLPRSPRILVSNLESFIKIEEHDNKLSNCIFLPSYENYVFAKKYVIFNLNNRYHLKYWLLKQSANFKSICFRIIWSLTSRQPNNW</sequence>
<accession>A0A1Z1MUD9</accession>
<keyword evidence="1" id="KW-0150">Chloroplast</keyword>
<gene>
    <name evidence="1" type="primary">ycf80</name>
</gene>
<proteinExistence type="predicted"/>
<dbReference type="AlphaFoldDB" id="A0A1Z1MUD9"/>
<dbReference type="RefSeq" id="YP_009399889.1">
    <property type="nucleotide sequence ID" value="NC_035299.1"/>
</dbReference>
<evidence type="ECO:0008006" key="2">
    <source>
        <dbReference type="Google" id="ProtNLM"/>
    </source>
</evidence>
<geneLocation type="chloroplast" evidence="1"/>
<protein>
    <recommendedName>
        <fullName evidence="2">Ycf80</fullName>
    </recommendedName>
</protein>
<dbReference type="EMBL" id="MF101467">
    <property type="protein sequence ID" value="ARW69708.1"/>
    <property type="molecule type" value="Genomic_DNA"/>
</dbReference>
<reference evidence="1" key="1">
    <citation type="journal article" date="2017" name="J. Phycol.">
        <title>Analysis of chloroplast genomes and a supermatrix inform reclassification of the Rhodomelaceae (Rhodophyta).</title>
        <authorList>
            <person name="Diaz-Tapia P."/>
            <person name="Maggs C.A."/>
            <person name="West J.A."/>
            <person name="Verbruggen H."/>
        </authorList>
    </citation>
    <scope>NUCLEOTIDE SEQUENCE</scope>
    <source>
        <strain evidence="1">PD1825</strain>
    </source>
</reference>
<organism evidence="1">
    <name type="scientific">Tolypiocladia glomerulata</name>
    <dbReference type="NCBI Taxonomy" id="860646"/>
    <lineage>
        <taxon>Eukaryota</taxon>
        <taxon>Rhodophyta</taxon>
        <taxon>Florideophyceae</taxon>
        <taxon>Rhodymeniophycidae</taxon>
        <taxon>Ceramiales</taxon>
        <taxon>Rhodomelaceae</taxon>
        <taxon>Polysiphonioideae</taxon>
        <taxon>Tolypiocladia</taxon>
    </lineage>
</organism>